<proteinExistence type="predicted"/>
<feature type="domain" description="Ig-like" evidence="2">
    <location>
        <begin position="194"/>
        <end position="278"/>
    </location>
</feature>
<dbReference type="PANTHER" id="PTHR10075:SF14">
    <property type="entry name" value="CELL ADHESION MOLECULE DSCAM2-RELATED"/>
    <property type="match status" value="1"/>
</dbReference>
<dbReference type="PANTHER" id="PTHR10075">
    <property type="entry name" value="BASIGIN RELATED"/>
    <property type="match status" value="1"/>
</dbReference>
<feature type="domain" description="Ig-like" evidence="2">
    <location>
        <begin position="11"/>
        <end position="96"/>
    </location>
</feature>
<dbReference type="Proteomes" id="UP000694941">
    <property type="component" value="Unplaced"/>
</dbReference>
<dbReference type="InterPro" id="IPR013098">
    <property type="entry name" value="Ig_I-set"/>
</dbReference>
<dbReference type="InterPro" id="IPR013783">
    <property type="entry name" value="Ig-like_fold"/>
</dbReference>
<keyword evidence="3" id="KW-1185">Reference proteome</keyword>
<dbReference type="Pfam" id="PF07679">
    <property type="entry name" value="I-set"/>
    <property type="match status" value="2"/>
</dbReference>
<dbReference type="SMART" id="SM00409">
    <property type="entry name" value="IG"/>
    <property type="match status" value="5"/>
</dbReference>
<evidence type="ECO:0000259" key="2">
    <source>
        <dbReference type="PROSITE" id="PS50835"/>
    </source>
</evidence>
<dbReference type="Gene3D" id="2.60.40.10">
    <property type="entry name" value="Immunoglobulins"/>
    <property type="match status" value="5"/>
</dbReference>
<keyword evidence="1" id="KW-0393">Immunoglobulin domain</keyword>
<dbReference type="InterPro" id="IPR003599">
    <property type="entry name" value="Ig_sub"/>
</dbReference>
<feature type="domain" description="Ig-like" evidence="2">
    <location>
        <begin position="376"/>
        <end position="463"/>
    </location>
</feature>
<evidence type="ECO:0000256" key="1">
    <source>
        <dbReference type="ARBA" id="ARBA00023319"/>
    </source>
</evidence>
<evidence type="ECO:0000313" key="3">
    <source>
        <dbReference type="Proteomes" id="UP000694941"/>
    </source>
</evidence>
<protein>
    <submittedName>
        <fullName evidence="4">Hemicentin-1-like</fullName>
    </submittedName>
</protein>
<dbReference type="InterPro" id="IPR003598">
    <property type="entry name" value="Ig_sub2"/>
</dbReference>
<sequence>MIIIINLSEAPTISIPRKNLLVATGDMAELKCVVTGVPHPRVSWYHGPTQILPLSYIQISNDGTLTILGSEDSDAGEYTCVAKNEAGTTQDAVTLDVGSPPLIVQPPIDTNIDIEKNGSISCVATGHPKPETRWRKKGGASLTDDSKFTITPVGNLLIHHVGLEDEGTYVCTVENRLGVEEREADLHVTGIVPPRIVHGDTSDYVVVEGDPVVLPCNVQGDPRPIITWQTNGIPILPSHPHYHISVDDNLHILETVEQDTGTYVCTAANLAGVTNKVTSLLVQVPPRIYPSRELFEVIEGDRVVLPCKVRAVPPAQIRWKQSGSFWQPNRLDFAQLNNGSLQFVAQVTDAGEYFCEASNVVGKDTRKMVLSVLVPPSIVPLPFSNLTSLVNQTVSLPCLTSGYPKPIIHWQKNGINVTTDDGKLSINSEGVLLVNRAQLHHAGLYTCIAENPAGKANQKVYLSVFGRLSVIDSLKNPAIKSNQK</sequence>
<dbReference type="SMART" id="SM00408">
    <property type="entry name" value="IGc2"/>
    <property type="match status" value="5"/>
</dbReference>
<feature type="non-terminal residue" evidence="4">
    <location>
        <position position="484"/>
    </location>
</feature>
<feature type="domain" description="Ig-like" evidence="2">
    <location>
        <begin position="100"/>
        <end position="187"/>
    </location>
</feature>
<dbReference type="Pfam" id="PF13927">
    <property type="entry name" value="Ig_3"/>
    <property type="match status" value="3"/>
</dbReference>
<dbReference type="GeneID" id="106477289"/>
<dbReference type="InterPro" id="IPR007110">
    <property type="entry name" value="Ig-like_dom"/>
</dbReference>
<organism evidence="3 4">
    <name type="scientific">Limulus polyphemus</name>
    <name type="common">Atlantic horseshoe crab</name>
    <dbReference type="NCBI Taxonomy" id="6850"/>
    <lineage>
        <taxon>Eukaryota</taxon>
        <taxon>Metazoa</taxon>
        <taxon>Ecdysozoa</taxon>
        <taxon>Arthropoda</taxon>
        <taxon>Chelicerata</taxon>
        <taxon>Merostomata</taxon>
        <taxon>Xiphosura</taxon>
        <taxon>Limulidae</taxon>
        <taxon>Limulus</taxon>
    </lineage>
</organism>
<reference evidence="4" key="1">
    <citation type="submission" date="2025-08" db="UniProtKB">
        <authorList>
            <consortium name="RefSeq"/>
        </authorList>
    </citation>
    <scope>IDENTIFICATION</scope>
    <source>
        <tissue evidence="4">Muscle</tissue>
    </source>
</reference>
<dbReference type="PROSITE" id="PS50835">
    <property type="entry name" value="IG_LIKE"/>
    <property type="match status" value="5"/>
</dbReference>
<dbReference type="SUPFAM" id="SSF48726">
    <property type="entry name" value="Immunoglobulin"/>
    <property type="match status" value="5"/>
</dbReference>
<accession>A0ABM1RZ21</accession>
<name>A0ABM1RZ21_LIMPO</name>
<dbReference type="InterPro" id="IPR036179">
    <property type="entry name" value="Ig-like_dom_sf"/>
</dbReference>
<dbReference type="CDD" id="cd00096">
    <property type="entry name" value="Ig"/>
    <property type="match status" value="1"/>
</dbReference>
<dbReference type="RefSeq" id="XP_022236626.1">
    <property type="nucleotide sequence ID" value="XM_022380918.1"/>
</dbReference>
<feature type="domain" description="Ig-like" evidence="2">
    <location>
        <begin position="286"/>
        <end position="371"/>
    </location>
</feature>
<evidence type="ECO:0000313" key="4">
    <source>
        <dbReference type="RefSeq" id="XP_022236626.1"/>
    </source>
</evidence>
<gene>
    <name evidence="4" type="primary">LOC106477289</name>
</gene>